<evidence type="ECO:0000313" key="2">
    <source>
        <dbReference type="Proteomes" id="UP000050425"/>
    </source>
</evidence>
<evidence type="ECO:0000313" key="1">
    <source>
        <dbReference type="EMBL" id="KPW45990.1"/>
    </source>
</evidence>
<organism evidence="1 2">
    <name type="scientific">Pseudomonas syringae pv. antirrhini</name>
    <dbReference type="NCBI Taxonomy" id="251702"/>
    <lineage>
        <taxon>Bacteria</taxon>
        <taxon>Pseudomonadati</taxon>
        <taxon>Pseudomonadota</taxon>
        <taxon>Gammaproteobacteria</taxon>
        <taxon>Pseudomonadales</taxon>
        <taxon>Pseudomonadaceae</taxon>
        <taxon>Pseudomonas</taxon>
    </lineage>
</organism>
<sequence length="47" mass="5096">MTLMFANQLFIEFSERGHFKGEAVGGSCDCATAKAFHTDTIGQRSPS</sequence>
<name>A0A0N8QMX3_9PSED</name>
<protein>
    <submittedName>
        <fullName evidence="1">Uncharacterized protein</fullName>
    </submittedName>
</protein>
<proteinExistence type="predicted"/>
<reference evidence="1 2" key="1">
    <citation type="submission" date="2015-09" db="EMBL/GenBank/DDBJ databases">
        <title>Genome announcement of multiple Pseudomonas syringae strains.</title>
        <authorList>
            <person name="Thakur S."/>
            <person name="Wang P.W."/>
            <person name="Gong Y."/>
            <person name="Weir B.S."/>
            <person name="Guttman D.S."/>
        </authorList>
    </citation>
    <scope>NUCLEOTIDE SEQUENCE [LARGE SCALE GENOMIC DNA]</scope>
    <source>
        <strain evidence="1 2">ICMP4303</strain>
    </source>
</reference>
<dbReference type="Proteomes" id="UP000050425">
    <property type="component" value="Unassembled WGS sequence"/>
</dbReference>
<dbReference type="EMBL" id="LJPT01000137">
    <property type="protein sequence ID" value="KPW45990.1"/>
    <property type="molecule type" value="Genomic_DNA"/>
</dbReference>
<dbReference type="AlphaFoldDB" id="A0A0N8QMX3"/>
<accession>A0A0N8QMX3</accession>
<gene>
    <name evidence="1" type="ORF">ALO88_101044</name>
</gene>
<comment type="caution">
    <text evidence="1">The sequence shown here is derived from an EMBL/GenBank/DDBJ whole genome shotgun (WGS) entry which is preliminary data.</text>
</comment>